<keyword evidence="3" id="KW-1185">Reference proteome</keyword>
<evidence type="ECO:0000256" key="1">
    <source>
        <dbReference type="SAM" id="MobiDB-lite"/>
    </source>
</evidence>
<feature type="compositionally biased region" description="Polar residues" evidence="1">
    <location>
        <begin position="1"/>
        <end position="12"/>
    </location>
</feature>
<accession>A0A182ETJ3</accession>
<dbReference type="Proteomes" id="UP000271087">
    <property type="component" value="Unassembled WGS sequence"/>
</dbReference>
<organism evidence="4">
    <name type="scientific">Onchocerca ochengi</name>
    <name type="common">Filarial nematode worm</name>
    <dbReference type="NCBI Taxonomy" id="42157"/>
    <lineage>
        <taxon>Eukaryota</taxon>
        <taxon>Metazoa</taxon>
        <taxon>Ecdysozoa</taxon>
        <taxon>Nematoda</taxon>
        <taxon>Chromadorea</taxon>
        <taxon>Rhabditida</taxon>
        <taxon>Spirurina</taxon>
        <taxon>Spiruromorpha</taxon>
        <taxon>Filarioidea</taxon>
        <taxon>Onchocercidae</taxon>
        <taxon>Onchocerca</taxon>
    </lineage>
</organism>
<gene>
    <name evidence="2" type="ORF">NOO_LOCUS11468</name>
</gene>
<feature type="compositionally biased region" description="Low complexity" evidence="1">
    <location>
        <begin position="52"/>
        <end position="63"/>
    </location>
</feature>
<evidence type="ECO:0000313" key="4">
    <source>
        <dbReference type="WBParaSite" id="nOo.2.0.1.t11468-RA"/>
    </source>
</evidence>
<sequence length="104" mass="11521">MDDSQLAVQQLSEAKAEEPVSHGRERDPTERKPKTPYKSRGETSALAITKKTAANGPKPTANPKKPKKGKRFSTSTTETMNARLTTLSNNIWSIWQESRHVSTA</sequence>
<evidence type="ECO:0000313" key="3">
    <source>
        <dbReference type="Proteomes" id="UP000271087"/>
    </source>
</evidence>
<dbReference type="AlphaFoldDB" id="A0A182ETJ3"/>
<feature type="compositionally biased region" description="Basic and acidic residues" evidence="1">
    <location>
        <begin position="14"/>
        <end position="33"/>
    </location>
</feature>
<proteinExistence type="predicted"/>
<protein>
    <submittedName>
        <fullName evidence="2 4">Uncharacterized protein</fullName>
    </submittedName>
</protein>
<name>A0A182ETJ3_ONCOC</name>
<evidence type="ECO:0000313" key="2">
    <source>
        <dbReference type="EMBL" id="VDM96169.1"/>
    </source>
</evidence>
<dbReference type="EMBL" id="UYRW01008031">
    <property type="protein sequence ID" value="VDM96169.1"/>
    <property type="molecule type" value="Genomic_DNA"/>
</dbReference>
<reference evidence="2 3" key="2">
    <citation type="submission" date="2018-08" db="EMBL/GenBank/DDBJ databases">
        <authorList>
            <person name="Laetsch R D."/>
            <person name="Stevens L."/>
            <person name="Kumar S."/>
            <person name="Blaxter L. M."/>
        </authorList>
    </citation>
    <scope>NUCLEOTIDE SEQUENCE [LARGE SCALE GENOMIC DNA]</scope>
</reference>
<dbReference type="WBParaSite" id="nOo.2.0.1.t11468-RA">
    <property type="protein sequence ID" value="nOo.2.0.1.t11468-RA"/>
    <property type="gene ID" value="nOo.2.0.1.g11468"/>
</dbReference>
<reference evidence="4" key="1">
    <citation type="submission" date="2016-06" db="UniProtKB">
        <authorList>
            <consortium name="WormBaseParasite"/>
        </authorList>
    </citation>
    <scope>IDENTIFICATION</scope>
</reference>
<feature type="region of interest" description="Disordered" evidence="1">
    <location>
        <begin position="1"/>
        <end position="77"/>
    </location>
</feature>